<proteinExistence type="predicted"/>
<protein>
    <submittedName>
        <fullName evidence="2">HTH psq-type domain-containing protein</fullName>
    </submittedName>
</protein>
<keyword evidence="1" id="KW-1185">Reference proteome</keyword>
<sequence>MSPKLQLTLINDIRKSLINENLSSRETGRKFNVSEGMVRKIKNEMHKVIENDENKKLNEQDPTIHYKFQLVVGINKMSHISNFRTQRGICEFFFTERNTLIDSKGYLMIDGYCKECRKIYDKNRKNNNIKKCRKGEHYNECYPVLFISVYLKQILICTELNQLSNLSQIYDNYILTVVQNLKDNGIKNIMS</sequence>
<dbReference type="WBParaSite" id="SPAL_0000436300.1">
    <property type="protein sequence ID" value="SPAL_0000436300.1"/>
    <property type="gene ID" value="SPAL_0000436300"/>
</dbReference>
<reference evidence="2" key="1">
    <citation type="submission" date="2017-02" db="UniProtKB">
        <authorList>
            <consortium name="WormBaseParasite"/>
        </authorList>
    </citation>
    <scope>IDENTIFICATION</scope>
</reference>
<dbReference type="AlphaFoldDB" id="A0A0N5BEE0"/>
<evidence type="ECO:0000313" key="1">
    <source>
        <dbReference type="Proteomes" id="UP000046392"/>
    </source>
</evidence>
<name>A0A0N5BEE0_STREA</name>
<dbReference type="Proteomes" id="UP000046392">
    <property type="component" value="Unplaced"/>
</dbReference>
<organism evidence="1 2">
    <name type="scientific">Strongyloides papillosus</name>
    <name type="common">Intestinal threadworm</name>
    <dbReference type="NCBI Taxonomy" id="174720"/>
    <lineage>
        <taxon>Eukaryota</taxon>
        <taxon>Metazoa</taxon>
        <taxon>Ecdysozoa</taxon>
        <taxon>Nematoda</taxon>
        <taxon>Chromadorea</taxon>
        <taxon>Rhabditida</taxon>
        <taxon>Tylenchina</taxon>
        <taxon>Panagrolaimomorpha</taxon>
        <taxon>Strongyloidoidea</taxon>
        <taxon>Strongyloididae</taxon>
        <taxon>Strongyloides</taxon>
    </lineage>
</organism>
<evidence type="ECO:0000313" key="2">
    <source>
        <dbReference type="WBParaSite" id="SPAL_0000436300.1"/>
    </source>
</evidence>
<accession>A0A0N5BEE0</accession>